<comment type="caution">
    <text evidence="4">The sequence shown here is derived from an EMBL/GenBank/DDBJ whole genome shotgun (WGS) entry which is preliminary data.</text>
</comment>
<dbReference type="InterPro" id="IPR002347">
    <property type="entry name" value="SDR_fam"/>
</dbReference>
<dbReference type="PRINTS" id="PR00080">
    <property type="entry name" value="SDRFAMILY"/>
</dbReference>
<dbReference type="GO" id="GO:0016616">
    <property type="term" value="F:oxidoreductase activity, acting on the CH-OH group of donors, NAD or NADP as acceptor"/>
    <property type="evidence" value="ECO:0007669"/>
    <property type="project" value="UniProtKB-ARBA"/>
</dbReference>
<keyword evidence="2" id="KW-0560">Oxidoreductase</keyword>
<dbReference type="Pfam" id="PF00106">
    <property type="entry name" value="adh_short"/>
    <property type="match status" value="1"/>
</dbReference>
<dbReference type="PANTHER" id="PTHR42901">
    <property type="entry name" value="ALCOHOL DEHYDROGENASE"/>
    <property type="match status" value="1"/>
</dbReference>
<proteinExistence type="inferred from homology"/>
<dbReference type="EMBL" id="LBVL01000004">
    <property type="protein sequence ID" value="KKQ85778.1"/>
    <property type="molecule type" value="Genomic_DNA"/>
</dbReference>
<name>A0A0G0L1E6_9BACT</name>
<dbReference type="FunFam" id="3.40.50.720:FF:000047">
    <property type="entry name" value="NADP-dependent L-serine/L-allo-threonine dehydrogenase"/>
    <property type="match status" value="1"/>
</dbReference>
<dbReference type="Gene3D" id="3.40.50.720">
    <property type="entry name" value="NAD(P)-binding Rossmann-like Domain"/>
    <property type="match status" value="1"/>
</dbReference>
<evidence type="ECO:0000256" key="3">
    <source>
        <dbReference type="RuleBase" id="RU000363"/>
    </source>
</evidence>
<accession>A0A0G0L1E6</accession>
<dbReference type="InterPro" id="IPR036291">
    <property type="entry name" value="NAD(P)-bd_dom_sf"/>
</dbReference>
<gene>
    <name evidence="4" type="ORF">UT08_C0004G0090</name>
</gene>
<dbReference type="AlphaFoldDB" id="A0A0G0L1E6"/>
<dbReference type="STRING" id="1618570.UT08_C0004G0090"/>
<dbReference type="InterPro" id="IPR020904">
    <property type="entry name" value="Sc_DH/Rdtase_CS"/>
</dbReference>
<dbReference type="PROSITE" id="PS00061">
    <property type="entry name" value="ADH_SHORT"/>
    <property type="match status" value="1"/>
</dbReference>
<dbReference type="SUPFAM" id="SSF51735">
    <property type="entry name" value="NAD(P)-binding Rossmann-fold domains"/>
    <property type="match status" value="1"/>
</dbReference>
<sequence>MNKNKTAIVTGATSGFGEATTKMLLSEGYKVYGLARREERLTKLAENPNFIGYKIDLKDRDSIAKFFDSIKDVEVKLLINNAGLALNSAPYDQMDLEDVDTMIETNIVSLVHMTRYFLNLNGENKYIINLGSIAGSYAYPNNNIYGGTKAFVNHFSKNLRSDLVNKNVRVTSIEPGLAKTEFSIIRLKNDKDKAEAIYKNTEYIRPEDIALIIKNLIQLPNHLNINSIEVMPTTQAWGSLLIHRSE</sequence>
<reference evidence="4 5" key="1">
    <citation type="journal article" date="2015" name="Nature">
        <title>rRNA introns, odd ribosomes, and small enigmatic genomes across a large radiation of phyla.</title>
        <authorList>
            <person name="Brown C.T."/>
            <person name="Hug L.A."/>
            <person name="Thomas B.C."/>
            <person name="Sharon I."/>
            <person name="Castelle C.J."/>
            <person name="Singh A."/>
            <person name="Wilkins M.J."/>
            <person name="Williams K.H."/>
            <person name="Banfield J.F."/>
        </authorList>
    </citation>
    <scope>NUCLEOTIDE SEQUENCE [LARGE SCALE GENOMIC DNA]</scope>
</reference>
<dbReference type="Proteomes" id="UP000034081">
    <property type="component" value="Unassembled WGS sequence"/>
</dbReference>
<comment type="similarity">
    <text evidence="1 3">Belongs to the short-chain dehydrogenases/reductases (SDR) family.</text>
</comment>
<evidence type="ECO:0000313" key="5">
    <source>
        <dbReference type="Proteomes" id="UP000034081"/>
    </source>
</evidence>
<evidence type="ECO:0000313" key="4">
    <source>
        <dbReference type="EMBL" id="KKQ85778.1"/>
    </source>
</evidence>
<dbReference type="PANTHER" id="PTHR42901:SF1">
    <property type="entry name" value="ALCOHOL DEHYDROGENASE"/>
    <property type="match status" value="1"/>
</dbReference>
<evidence type="ECO:0000256" key="1">
    <source>
        <dbReference type="ARBA" id="ARBA00006484"/>
    </source>
</evidence>
<dbReference type="PRINTS" id="PR00081">
    <property type="entry name" value="GDHRDH"/>
</dbReference>
<organism evidence="4 5">
    <name type="scientific">Candidatus Woesebacteria bacterium GW2011_GWB1_38_8</name>
    <dbReference type="NCBI Taxonomy" id="1618570"/>
    <lineage>
        <taxon>Bacteria</taxon>
        <taxon>Candidatus Woeseibacteriota</taxon>
    </lineage>
</organism>
<evidence type="ECO:0000256" key="2">
    <source>
        <dbReference type="ARBA" id="ARBA00023002"/>
    </source>
</evidence>
<protein>
    <submittedName>
        <fullName evidence="4">NADP-dependent l-serine/l-allo-threonine dehydrogenase ydfg</fullName>
    </submittedName>
</protein>